<protein>
    <submittedName>
        <fullName evidence="2">Asparagine N-glycosylation enzyme membrane subunit Stt3</fullName>
    </submittedName>
</protein>
<feature type="transmembrane region" description="Helical" evidence="1">
    <location>
        <begin position="66"/>
        <end position="85"/>
    </location>
</feature>
<reference evidence="2 3" key="1">
    <citation type="submission" date="2021-01" db="EMBL/GenBank/DDBJ databases">
        <title>Genomic Encyclopedia of Type Strains, Phase IV (KMG-IV): sequencing the most valuable type-strain genomes for metagenomic binning, comparative biology and taxonomic classification.</title>
        <authorList>
            <person name="Goeker M."/>
        </authorList>
    </citation>
    <scope>NUCLEOTIDE SEQUENCE [LARGE SCALE GENOMIC DNA]</scope>
    <source>
        <strain evidence="2 3">DSM 25540</strain>
    </source>
</reference>
<evidence type="ECO:0000256" key="1">
    <source>
        <dbReference type="SAM" id="Phobius"/>
    </source>
</evidence>
<feature type="transmembrane region" description="Helical" evidence="1">
    <location>
        <begin position="29"/>
        <end position="54"/>
    </location>
</feature>
<dbReference type="RefSeq" id="WP_204695392.1">
    <property type="nucleotide sequence ID" value="NZ_JAFBEC010000001.1"/>
</dbReference>
<comment type="caution">
    <text evidence="2">The sequence shown here is derived from an EMBL/GenBank/DDBJ whole genome shotgun (WGS) entry which is preliminary data.</text>
</comment>
<keyword evidence="3" id="KW-1185">Reference proteome</keyword>
<evidence type="ECO:0000313" key="3">
    <source>
        <dbReference type="Proteomes" id="UP000741863"/>
    </source>
</evidence>
<proteinExistence type="predicted"/>
<dbReference type="Proteomes" id="UP000741863">
    <property type="component" value="Unassembled WGS sequence"/>
</dbReference>
<organism evidence="2 3">
    <name type="scientific">Geomicrobium sediminis</name>
    <dbReference type="NCBI Taxonomy" id="1347788"/>
    <lineage>
        <taxon>Bacteria</taxon>
        <taxon>Bacillati</taxon>
        <taxon>Bacillota</taxon>
        <taxon>Bacilli</taxon>
        <taxon>Bacillales</taxon>
        <taxon>Geomicrobium</taxon>
    </lineage>
</organism>
<keyword evidence="1" id="KW-0812">Transmembrane</keyword>
<accession>A0ABS2P736</accession>
<evidence type="ECO:0000313" key="2">
    <source>
        <dbReference type="EMBL" id="MBM7631219.1"/>
    </source>
</evidence>
<name>A0ABS2P736_9BACL</name>
<keyword evidence="1" id="KW-1133">Transmembrane helix</keyword>
<feature type="transmembrane region" description="Helical" evidence="1">
    <location>
        <begin position="97"/>
        <end position="113"/>
    </location>
</feature>
<dbReference type="EMBL" id="JAFBEC010000001">
    <property type="protein sequence ID" value="MBM7631219.1"/>
    <property type="molecule type" value="Genomic_DNA"/>
</dbReference>
<sequence>MKNIALHSLLVLAFSILLISDFFPKFPVIGALPVSFLFVVIIVIYIVMFITKAIDSRDPLYRFKTQLFLTTYLVVMVFALTALGGESELGITPYHEIFWFIVIVSFGDLLFQWRRVKRHRTMNPED</sequence>
<gene>
    <name evidence="2" type="ORF">JOD17_000310</name>
</gene>
<keyword evidence="1" id="KW-0472">Membrane</keyword>